<protein>
    <recommendedName>
        <fullName evidence="1">DDE-1 domain-containing protein</fullName>
    </recommendedName>
</protein>
<reference evidence="3" key="3">
    <citation type="submission" date="2015-06" db="UniProtKB">
        <authorList>
            <consortium name="EnsemblMetazoa"/>
        </authorList>
    </citation>
    <scope>IDENTIFICATION</scope>
</reference>
<sequence>NSKAWMTSVPFKEWAKKLNNKFRWAGSSILVFVDNCAAHPPMELTNLKVAFFPPNTTSRLQPCDAGIIANLKIGYRKRLLRHIL</sequence>
<dbReference type="InterPro" id="IPR050863">
    <property type="entry name" value="CenT-Element_Derived"/>
</dbReference>
<dbReference type="EMBL" id="AMQN01004337">
    <property type="status" value="NOT_ANNOTATED_CDS"/>
    <property type="molecule type" value="Genomic_DNA"/>
</dbReference>
<feature type="non-terminal residue" evidence="2">
    <location>
        <position position="1"/>
    </location>
</feature>
<accession>R7VJW5</accession>
<dbReference type="InterPro" id="IPR004875">
    <property type="entry name" value="DDE_SF_endonuclease_dom"/>
</dbReference>
<feature type="non-terminal residue" evidence="2">
    <location>
        <position position="84"/>
    </location>
</feature>
<dbReference type="GO" id="GO:0005634">
    <property type="term" value="C:nucleus"/>
    <property type="evidence" value="ECO:0007669"/>
    <property type="project" value="TreeGrafter"/>
</dbReference>
<name>R7VJW5_CAPTE</name>
<proteinExistence type="predicted"/>
<dbReference type="OMA" id="ANIFETW"/>
<dbReference type="PANTHER" id="PTHR19303:SF73">
    <property type="entry name" value="PROTEIN PDC2"/>
    <property type="match status" value="1"/>
</dbReference>
<dbReference type="EnsemblMetazoa" id="CapteT58732">
    <property type="protein sequence ID" value="CapteP58732"/>
    <property type="gene ID" value="CapteG58732"/>
</dbReference>
<dbReference type="Pfam" id="PF03184">
    <property type="entry name" value="DDE_1"/>
    <property type="match status" value="1"/>
</dbReference>
<gene>
    <name evidence="2" type="ORF">CAPTEDRAFT_58732</name>
</gene>
<reference evidence="2 4" key="2">
    <citation type="journal article" date="2013" name="Nature">
        <title>Insights into bilaterian evolution from three spiralian genomes.</title>
        <authorList>
            <person name="Simakov O."/>
            <person name="Marletaz F."/>
            <person name="Cho S.J."/>
            <person name="Edsinger-Gonzales E."/>
            <person name="Havlak P."/>
            <person name="Hellsten U."/>
            <person name="Kuo D.H."/>
            <person name="Larsson T."/>
            <person name="Lv J."/>
            <person name="Arendt D."/>
            <person name="Savage R."/>
            <person name="Osoegawa K."/>
            <person name="de Jong P."/>
            <person name="Grimwood J."/>
            <person name="Chapman J.A."/>
            <person name="Shapiro H."/>
            <person name="Aerts A."/>
            <person name="Otillar R.P."/>
            <person name="Terry A.Y."/>
            <person name="Boore J.L."/>
            <person name="Grigoriev I.V."/>
            <person name="Lindberg D.R."/>
            <person name="Seaver E.C."/>
            <person name="Weisblat D.A."/>
            <person name="Putnam N.H."/>
            <person name="Rokhsar D.S."/>
        </authorList>
    </citation>
    <scope>NUCLEOTIDE SEQUENCE</scope>
    <source>
        <strain evidence="2 4">I ESC-2004</strain>
    </source>
</reference>
<dbReference type="GO" id="GO:0003677">
    <property type="term" value="F:DNA binding"/>
    <property type="evidence" value="ECO:0007669"/>
    <property type="project" value="TreeGrafter"/>
</dbReference>
<evidence type="ECO:0000313" key="2">
    <source>
        <dbReference type="EMBL" id="ELU16255.1"/>
    </source>
</evidence>
<dbReference type="AlphaFoldDB" id="R7VJW5"/>
<dbReference type="EMBL" id="KB293237">
    <property type="protein sequence ID" value="ELU16255.1"/>
    <property type="molecule type" value="Genomic_DNA"/>
</dbReference>
<dbReference type="STRING" id="283909.R7VJW5"/>
<keyword evidence="4" id="KW-1185">Reference proteome</keyword>
<dbReference type="HOGENOM" id="CLU_181854_0_0_1"/>
<reference evidence="4" key="1">
    <citation type="submission" date="2012-12" db="EMBL/GenBank/DDBJ databases">
        <authorList>
            <person name="Hellsten U."/>
            <person name="Grimwood J."/>
            <person name="Chapman J.A."/>
            <person name="Shapiro H."/>
            <person name="Aerts A."/>
            <person name="Otillar R.P."/>
            <person name="Terry A.Y."/>
            <person name="Boore J.L."/>
            <person name="Simakov O."/>
            <person name="Marletaz F."/>
            <person name="Cho S.-J."/>
            <person name="Edsinger-Gonzales E."/>
            <person name="Havlak P."/>
            <person name="Kuo D.-H."/>
            <person name="Larsson T."/>
            <person name="Lv J."/>
            <person name="Arendt D."/>
            <person name="Savage R."/>
            <person name="Osoegawa K."/>
            <person name="de Jong P."/>
            <person name="Lindberg D.R."/>
            <person name="Seaver E.C."/>
            <person name="Weisblat D.A."/>
            <person name="Putnam N.H."/>
            <person name="Grigoriev I.V."/>
            <person name="Rokhsar D.S."/>
        </authorList>
    </citation>
    <scope>NUCLEOTIDE SEQUENCE</scope>
    <source>
        <strain evidence="4">I ESC-2004</strain>
    </source>
</reference>
<dbReference type="Proteomes" id="UP000014760">
    <property type="component" value="Unassembled WGS sequence"/>
</dbReference>
<dbReference type="OrthoDB" id="10064161at2759"/>
<dbReference type="PANTHER" id="PTHR19303">
    <property type="entry name" value="TRANSPOSON"/>
    <property type="match status" value="1"/>
</dbReference>
<organism evidence="2">
    <name type="scientific">Capitella teleta</name>
    <name type="common">Polychaete worm</name>
    <dbReference type="NCBI Taxonomy" id="283909"/>
    <lineage>
        <taxon>Eukaryota</taxon>
        <taxon>Metazoa</taxon>
        <taxon>Spiralia</taxon>
        <taxon>Lophotrochozoa</taxon>
        <taxon>Annelida</taxon>
        <taxon>Polychaeta</taxon>
        <taxon>Sedentaria</taxon>
        <taxon>Scolecida</taxon>
        <taxon>Capitellidae</taxon>
        <taxon>Capitella</taxon>
    </lineage>
</organism>
<feature type="domain" description="DDE-1" evidence="1">
    <location>
        <begin position="1"/>
        <end position="83"/>
    </location>
</feature>
<evidence type="ECO:0000259" key="1">
    <source>
        <dbReference type="Pfam" id="PF03184"/>
    </source>
</evidence>
<evidence type="ECO:0000313" key="3">
    <source>
        <dbReference type="EnsemblMetazoa" id="CapteP58732"/>
    </source>
</evidence>
<evidence type="ECO:0000313" key="4">
    <source>
        <dbReference type="Proteomes" id="UP000014760"/>
    </source>
</evidence>